<evidence type="ECO:0000313" key="3">
    <source>
        <dbReference type="EMBL" id="MFD2235147.1"/>
    </source>
</evidence>
<organism evidence="3 4">
    <name type="scientific">Phaeospirillum tilakii</name>
    <dbReference type="NCBI Taxonomy" id="741673"/>
    <lineage>
        <taxon>Bacteria</taxon>
        <taxon>Pseudomonadati</taxon>
        <taxon>Pseudomonadota</taxon>
        <taxon>Alphaproteobacteria</taxon>
        <taxon>Rhodospirillales</taxon>
        <taxon>Rhodospirillaceae</taxon>
        <taxon>Phaeospirillum</taxon>
    </lineage>
</organism>
<sequence length="423" mass="45955">MKILFVADNYPPETNAAATRVSERAAYWAAWGHQVTVITSCPNFPAGRIHPGYRNVWRGEEERDGVRVIRVKTFIAPNRGTLPRILDFLSFMVSATLVGAALPRPDLVVATSPQFFAAVAGWLLGLRHLRPFVFELGDLWPASIHAVGAMRPGLGLRLVERLELFLYRRAAAVAALTAAFKANLTARGIPPGKIAVIRNGVDLPRYRPTPRDGDLAARWGLSGKIVFGYAGTHGMAHGLGNLLDAAERLRDRDDIRFLLVGDGAERAMLVAEARRRGLGNVVLQPAQPKGEMVRVWSLCDVALIHLRAAPEFAEVIPSKMFEAMAMGLPLLLALPEGEAAAILRRHQAGWWVPPADPAALAALVRRLADDPAERQRRAAASLAAAPLHSRRRQAEEMVQVLEIVAAGYGDRAGTGLPPDGTAW</sequence>
<dbReference type="Pfam" id="PF00534">
    <property type="entry name" value="Glycos_transf_1"/>
    <property type="match status" value="1"/>
</dbReference>
<dbReference type="PANTHER" id="PTHR45947">
    <property type="entry name" value="SULFOQUINOVOSYL TRANSFERASE SQD2"/>
    <property type="match status" value="1"/>
</dbReference>
<dbReference type="Gene3D" id="3.40.50.2000">
    <property type="entry name" value="Glycogen Phosphorylase B"/>
    <property type="match status" value="2"/>
</dbReference>
<dbReference type="InterPro" id="IPR001296">
    <property type="entry name" value="Glyco_trans_1"/>
</dbReference>
<dbReference type="SUPFAM" id="SSF53756">
    <property type="entry name" value="UDP-Glycosyltransferase/glycogen phosphorylase"/>
    <property type="match status" value="1"/>
</dbReference>
<dbReference type="InterPro" id="IPR028098">
    <property type="entry name" value="Glyco_trans_4-like_N"/>
</dbReference>
<evidence type="ECO:0000313" key="4">
    <source>
        <dbReference type="Proteomes" id="UP001597296"/>
    </source>
</evidence>
<proteinExistence type="predicted"/>
<dbReference type="EMBL" id="JBHUIY010000037">
    <property type="protein sequence ID" value="MFD2235147.1"/>
    <property type="molecule type" value="Genomic_DNA"/>
</dbReference>
<accession>A0ABW5CE95</accession>
<evidence type="ECO:0000259" key="2">
    <source>
        <dbReference type="Pfam" id="PF13579"/>
    </source>
</evidence>
<feature type="domain" description="Glycosyl transferase family 1" evidence="1">
    <location>
        <begin position="223"/>
        <end position="377"/>
    </location>
</feature>
<comment type="caution">
    <text evidence="3">The sequence shown here is derived from an EMBL/GenBank/DDBJ whole genome shotgun (WGS) entry which is preliminary data.</text>
</comment>
<evidence type="ECO:0000259" key="1">
    <source>
        <dbReference type="Pfam" id="PF00534"/>
    </source>
</evidence>
<dbReference type="RefSeq" id="WP_377318057.1">
    <property type="nucleotide sequence ID" value="NZ_JBHUIY010000037.1"/>
</dbReference>
<dbReference type="Pfam" id="PF13579">
    <property type="entry name" value="Glyco_trans_4_4"/>
    <property type="match status" value="1"/>
</dbReference>
<dbReference type="CDD" id="cd03794">
    <property type="entry name" value="GT4_WbuB-like"/>
    <property type="match status" value="1"/>
</dbReference>
<gene>
    <name evidence="3" type="ORF">ACFSNB_15140</name>
</gene>
<keyword evidence="4" id="KW-1185">Reference proteome</keyword>
<name>A0ABW5CE95_9PROT</name>
<dbReference type="InterPro" id="IPR050194">
    <property type="entry name" value="Glycosyltransferase_grp1"/>
</dbReference>
<reference evidence="4" key="1">
    <citation type="journal article" date="2019" name="Int. J. Syst. Evol. Microbiol.">
        <title>The Global Catalogue of Microorganisms (GCM) 10K type strain sequencing project: providing services to taxonomists for standard genome sequencing and annotation.</title>
        <authorList>
            <consortium name="The Broad Institute Genomics Platform"/>
            <consortium name="The Broad Institute Genome Sequencing Center for Infectious Disease"/>
            <person name="Wu L."/>
            <person name="Ma J."/>
        </authorList>
    </citation>
    <scope>NUCLEOTIDE SEQUENCE [LARGE SCALE GENOMIC DNA]</scope>
    <source>
        <strain evidence="4">KCTC 15012</strain>
    </source>
</reference>
<dbReference type="Proteomes" id="UP001597296">
    <property type="component" value="Unassembled WGS sequence"/>
</dbReference>
<feature type="domain" description="Glycosyltransferase subfamily 4-like N-terminal" evidence="2">
    <location>
        <begin position="17"/>
        <end position="200"/>
    </location>
</feature>
<dbReference type="PANTHER" id="PTHR45947:SF3">
    <property type="entry name" value="SULFOQUINOVOSYL TRANSFERASE SQD2"/>
    <property type="match status" value="1"/>
</dbReference>
<protein>
    <submittedName>
        <fullName evidence="3">Glycosyltransferase family 4 protein</fullName>
    </submittedName>
</protein>